<evidence type="ECO:0000256" key="2">
    <source>
        <dbReference type="SAM" id="MobiDB-lite"/>
    </source>
</evidence>
<dbReference type="Proteomes" id="UP000034704">
    <property type="component" value="Unassembled WGS sequence"/>
</dbReference>
<feature type="coiled-coil region" evidence="1">
    <location>
        <begin position="73"/>
        <end position="104"/>
    </location>
</feature>
<dbReference type="STRING" id="1618756.UV12_C0001G0045"/>
<keyword evidence="1" id="KW-0175">Coiled coil</keyword>
<reference evidence="4 5" key="1">
    <citation type="journal article" date="2015" name="Nature">
        <title>rRNA introns, odd ribosomes, and small enigmatic genomes across a large radiation of phyla.</title>
        <authorList>
            <person name="Brown C.T."/>
            <person name="Hug L.A."/>
            <person name="Thomas B.C."/>
            <person name="Sharon I."/>
            <person name="Castelle C.J."/>
            <person name="Singh A."/>
            <person name="Wilkins M.J."/>
            <person name="Williams K.H."/>
            <person name="Banfield J.F."/>
        </authorList>
    </citation>
    <scope>NUCLEOTIDE SEQUENCE [LARGE SCALE GENOMIC DNA]</scope>
</reference>
<dbReference type="AlphaFoldDB" id="A0A0G0ZHY7"/>
<evidence type="ECO:0000313" key="5">
    <source>
        <dbReference type="Proteomes" id="UP000034704"/>
    </source>
</evidence>
<gene>
    <name evidence="4" type="ORF">UV12_C0001G0045</name>
</gene>
<evidence type="ECO:0000256" key="3">
    <source>
        <dbReference type="SAM" id="SignalP"/>
    </source>
</evidence>
<dbReference type="EMBL" id="LCDG01000001">
    <property type="protein sequence ID" value="KKS48350.1"/>
    <property type="molecule type" value="Genomic_DNA"/>
</dbReference>
<comment type="caution">
    <text evidence="4">The sequence shown here is derived from an EMBL/GenBank/DDBJ whole genome shotgun (WGS) entry which is preliminary data.</text>
</comment>
<evidence type="ECO:0000313" key="4">
    <source>
        <dbReference type="EMBL" id="KKS48350.1"/>
    </source>
</evidence>
<proteinExistence type="predicted"/>
<feature type="signal peptide" evidence="3">
    <location>
        <begin position="1"/>
        <end position="21"/>
    </location>
</feature>
<feature type="chain" id="PRO_5002535644" evidence="3">
    <location>
        <begin position="22"/>
        <end position="207"/>
    </location>
</feature>
<name>A0A0G0ZHY7_9BACT</name>
<evidence type="ECO:0000256" key="1">
    <source>
        <dbReference type="SAM" id="Coils"/>
    </source>
</evidence>
<organism evidence="4 5">
    <name type="scientific">Candidatus Nomurabacteria bacterium GW2011_GWC2_42_20</name>
    <dbReference type="NCBI Taxonomy" id="1618756"/>
    <lineage>
        <taxon>Bacteria</taxon>
        <taxon>Candidatus Nomuraibacteriota</taxon>
    </lineage>
</organism>
<protein>
    <submittedName>
        <fullName evidence="4">Uncharacterized protein</fullName>
    </submittedName>
</protein>
<accession>A0A0G0ZHY7</accession>
<keyword evidence="3" id="KW-0732">Signal</keyword>
<feature type="region of interest" description="Disordered" evidence="2">
    <location>
        <begin position="23"/>
        <end position="61"/>
    </location>
</feature>
<sequence>MKKLLAIILCASIITPSFVFASEKSEQKRDNDYRKSAQMVDKNEKRESSKEKSGEEKVELKDKKYEKKAQKQVELVVKRIESAIERVQKLSNRVSERLNKLEAEGFDVTTSRAYLTEATKKLDDARVKESTLKIDTATFFATTTQIYNLKNIQSSVKDIIKVIQGAHKNVAQAISSAKPGQSKSVNVATSTAVTQEAFTATITDAVI</sequence>